<dbReference type="AlphaFoldDB" id="A0A9J6GEK1"/>
<dbReference type="PROSITE" id="PS50127">
    <property type="entry name" value="UBC_2"/>
    <property type="match status" value="1"/>
</dbReference>
<dbReference type="Gene3D" id="3.10.110.10">
    <property type="entry name" value="Ubiquitin Conjugating Enzyme"/>
    <property type="match status" value="1"/>
</dbReference>
<dbReference type="SMART" id="SM00212">
    <property type="entry name" value="UBCc"/>
    <property type="match status" value="1"/>
</dbReference>
<dbReference type="SUPFAM" id="SSF54495">
    <property type="entry name" value="UBC-like"/>
    <property type="match status" value="1"/>
</dbReference>
<dbReference type="OrthoDB" id="6406599at2759"/>
<accession>A0A9J6GEK1</accession>
<dbReference type="EMBL" id="JABSTR010000006">
    <property type="protein sequence ID" value="KAH9372904.1"/>
    <property type="molecule type" value="Genomic_DNA"/>
</dbReference>
<evidence type="ECO:0000256" key="1">
    <source>
        <dbReference type="SAM" id="MobiDB-lite"/>
    </source>
</evidence>
<dbReference type="Pfam" id="PF00179">
    <property type="entry name" value="UQ_con"/>
    <property type="match status" value="1"/>
</dbReference>
<proteinExistence type="predicted"/>
<dbReference type="Proteomes" id="UP000821853">
    <property type="component" value="Chromosome 4"/>
</dbReference>
<evidence type="ECO:0000313" key="4">
    <source>
        <dbReference type="Proteomes" id="UP000821853"/>
    </source>
</evidence>
<feature type="domain" description="UBC core" evidence="2">
    <location>
        <begin position="1"/>
        <end position="113"/>
    </location>
</feature>
<dbReference type="InterPro" id="IPR016135">
    <property type="entry name" value="UBQ-conjugating_enzyme/RWD"/>
</dbReference>
<sequence length="113" mass="12544">MALKRIKKELGDLSRDPPANCSAGPVDESDMFKWQATIMGPADSPFEGGVFKLAISFPRDYPFKPPKVLTRVTAALYSREKIVWRGIAECSSANPGMRSHTQAYEAERGRRKG</sequence>
<comment type="caution">
    <text evidence="3">The sequence shown here is derived from an EMBL/GenBank/DDBJ whole genome shotgun (WGS) entry which is preliminary data.</text>
</comment>
<evidence type="ECO:0000313" key="3">
    <source>
        <dbReference type="EMBL" id="KAH9372904.1"/>
    </source>
</evidence>
<dbReference type="VEuPathDB" id="VectorBase:HLOH_052411"/>
<reference evidence="3 4" key="1">
    <citation type="journal article" date="2020" name="Cell">
        <title>Large-Scale Comparative Analyses of Tick Genomes Elucidate Their Genetic Diversity and Vector Capacities.</title>
        <authorList>
            <consortium name="Tick Genome and Microbiome Consortium (TIGMIC)"/>
            <person name="Jia N."/>
            <person name="Wang J."/>
            <person name="Shi W."/>
            <person name="Du L."/>
            <person name="Sun Y."/>
            <person name="Zhan W."/>
            <person name="Jiang J.F."/>
            <person name="Wang Q."/>
            <person name="Zhang B."/>
            <person name="Ji P."/>
            <person name="Bell-Sakyi L."/>
            <person name="Cui X.M."/>
            <person name="Yuan T.T."/>
            <person name="Jiang B.G."/>
            <person name="Yang W.F."/>
            <person name="Lam T.T."/>
            <person name="Chang Q.C."/>
            <person name="Ding S.J."/>
            <person name="Wang X.J."/>
            <person name="Zhu J.G."/>
            <person name="Ruan X.D."/>
            <person name="Zhao L."/>
            <person name="Wei J.T."/>
            <person name="Ye R.Z."/>
            <person name="Que T.C."/>
            <person name="Du C.H."/>
            <person name="Zhou Y.H."/>
            <person name="Cheng J.X."/>
            <person name="Dai P.F."/>
            <person name="Guo W.B."/>
            <person name="Han X.H."/>
            <person name="Huang E.J."/>
            <person name="Li L.F."/>
            <person name="Wei W."/>
            <person name="Gao Y.C."/>
            <person name="Liu J.Z."/>
            <person name="Shao H.Z."/>
            <person name="Wang X."/>
            <person name="Wang C.C."/>
            <person name="Yang T.C."/>
            <person name="Huo Q.B."/>
            <person name="Li W."/>
            <person name="Chen H.Y."/>
            <person name="Chen S.E."/>
            <person name="Zhou L.G."/>
            <person name="Ni X.B."/>
            <person name="Tian J.H."/>
            <person name="Sheng Y."/>
            <person name="Liu T."/>
            <person name="Pan Y.S."/>
            <person name="Xia L.Y."/>
            <person name="Li J."/>
            <person name="Zhao F."/>
            <person name="Cao W.C."/>
        </authorList>
    </citation>
    <scope>NUCLEOTIDE SEQUENCE [LARGE SCALE GENOMIC DNA]</scope>
    <source>
        <strain evidence="3">HaeL-2018</strain>
    </source>
</reference>
<protein>
    <recommendedName>
        <fullName evidence="2">UBC core domain-containing protein</fullName>
    </recommendedName>
</protein>
<dbReference type="InterPro" id="IPR050113">
    <property type="entry name" value="Ub_conjugating_enzyme"/>
</dbReference>
<keyword evidence="4" id="KW-1185">Reference proteome</keyword>
<gene>
    <name evidence="3" type="ORF">HPB48_022925</name>
</gene>
<dbReference type="InterPro" id="IPR000608">
    <property type="entry name" value="UBC"/>
</dbReference>
<feature type="region of interest" description="Disordered" evidence="1">
    <location>
        <begin position="1"/>
        <end position="26"/>
    </location>
</feature>
<feature type="region of interest" description="Disordered" evidence="1">
    <location>
        <begin position="94"/>
        <end position="113"/>
    </location>
</feature>
<organism evidence="3 4">
    <name type="scientific">Haemaphysalis longicornis</name>
    <name type="common">Bush tick</name>
    <dbReference type="NCBI Taxonomy" id="44386"/>
    <lineage>
        <taxon>Eukaryota</taxon>
        <taxon>Metazoa</taxon>
        <taxon>Ecdysozoa</taxon>
        <taxon>Arthropoda</taxon>
        <taxon>Chelicerata</taxon>
        <taxon>Arachnida</taxon>
        <taxon>Acari</taxon>
        <taxon>Parasitiformes</taxon>
        <taxon>Ixodida</taxon>
        <taxon>Ixodoidea</taxon>
        <taxon>Ixodidae</taxon>
        <taxon>Haemaphysalinae</taxon>
        <taxon>Haemaphysalis</taxon>
    </lineage>
</organism>
<dbReference type="PANTHER" id="PTHR24067">
    <property type="entry name" value="UBIQUITIN-CONJUGATING ENZYME E2"/>
    <property type="match status" value="1"/>
</dbReference>
<name>A0A9J6GEK1_HAELO</name>
<evidence type="ECO:0000259" key="2">
    <source>
        <dbReference type="PROSITE" id="PS50127"/>
    </source>
</evidence>